<feature type="region of interest" description="Disordered" evidence="1">
    <location>
        <begin position="37"/>
        <end position="63"/>
    </location>
</feature>
<dbReference type="EMBL" id="BAAAVV010000003">
    <property type="protein sequence ID" value="GAA3163989.1"/>
    <property type="molecule type" value="Genomic_DNA"/>
</dbReference>
<dbReference type="Proteomes" id="UP001499924">
    <property type="component" value="Unassembled WGS sequence"/>
</dbReference>
<evidence type="ECO:0000256" key="1">
    <source>
        <dbReference type="SAM" id="MobiDB-lite"/>
    </source>
</evidence>
<gene>
    <name evidence="2" type="ORF">GCM10010531_15180</name>
</gene>
<proteinExistence type="predicted"/>
<name>A0ABP6P0Y5_9ACTN</name>
<evidence type="ECO:0008006" key="4">
    <source>
        <dbReference type="Google" id="ProtNLM"/>
    </source>
</evidence>
<evidence type="ECO:0000313" key="3">
    <source>
        <dbReference type="Proteomes" id="UP001499924"/>
    </source>
</evidence>
<comment type="caution">
    <text evidence="2">The sequence shown here is derived from an EMBL/GenBank/DDBJ whole genome shotgun (WGS) entry which is preliminary data.</text>
</comment>
<feature type="compositionally biased region" description="Basic and acidic residues" evidence="1">
    <location>
        <begin position="37"/>
        <end position="55"/>
    </location>
</feature>
<evidence type="ECO:0000313" key="2">
    <source>
        <dbReference type="EMBL" id="GAA3163989.1"/>
    </source>
</evidence>
<keyword evidence="3" id="KW-1185">Reference proteome</keyword>
<accession>A0ABP6P0Y5</accession>
<sequence length="92" mass="10187">MLKARIRHALPVNELEVKHVPPRPKRTATPCRFMHIAERDPRSPGRGRVPDETGKEASLTSVSASLDDVGRNYVGDLAANPQPIVRTSRHSN</sequence>
<organism evidence="2 3">
    <name type="scientific">Blastococcus jejuensis</name>
    <dbReference type="NCBI Taxonomy" id="351224"/>
    <lineage>
        <taxon>Bacteria</taxon>
        <taxon>Bacillati</taxon>
        <taxon>Actinomycetota</taxon>
        <taxon>Actinomycetes</taxon>
        <taxon>Geodermatophilales</taxon>
        <taxon>Geodermatophilaceae</taxon>
        <taxon>Blastococcus</taxon>
    </lineage>
</organism>
<protein>
    <recommendedName>
        <fullName evidence="4">Transposase</fullName>
    </recommendedName>
</protein>
<reference evidence="3" key="1">
    <citation type="journal article" date="2019" name="Int. J. Syst. Evol. Microbiol.">
        <title>The Global Catalogue of Microorganisms (GCM) 10K type strain sequencing project: providing services to taxonomists for standard genome sequencing and annotation.</title>
        <authorList>
            <consortium name="The Broad Institute Genomics Platform"/>
            <consortium name="The Broad Institute Genome Sequencing Center for Infectious Disease"/>
            <person name="Wu L."/>
            <person name="Ma J."/>
        </authorList>
    </citation>
    <scope>NUCLEOTIDE SEQUENCE [LARGE SCALE GENOMIC DNA]</scope>
    <source>
        <strain evidence="3">JCM 15614</strain>
    </source>
</reference>